<dbReference type="Pfam" id="PF01391">
    <property type="entry name" value="Collagen"/>
    <property type="match status" value="1"/>
</dbReference>
<keyword evidence="6" id="KW-0812">Transmembrane</keyword>
<organism evidence="8 9">
    <name type="scientific">Plectus sambesii</name>
    <dbReference type="NCBI Taxonomy" id="2011161"/>
    <lineage>
        <taxon>Eukaryota</taxon>
        <taxon>Metazoa</taxon>
        <taxon>Ecdysozoa</taxon>
        <taxon>Nematoda</taxon>
        <taxon>Chromadorea</taxon>
        <taxon>Plectida</taxon>
        <taxon>Plectina</taxon>
        <taxon>Plectoidea</taxon>
        <taxon>Plectidae</taxon>
        <taxon>Plectus</taxon>
    </lineage>
</organism>
<name>A0A914WYJ5_9BILA</name>
<evidence type="ECO:0000256" key="1">
    <source>
        <dbReference type="ARBA" id="ARBA00004613"/>
    </source>
</evidence>
<dbReference type="GO" id="GO:0005615">
    <property type="term" value="C:extracellular space"/>
    <property type="evidence" value="ECO:0007669"/>
    <property type="project" value="TreeGrafter"/>
</dbReference>
<evidence type="ECO:0000256" key="5">
    <source>
        <dbReference type="SAM" id="MobiDB-lite"/>
    </source>
</evidence>
<keyword evidence="2" id="KW-0964">Secreted</keyword>
<dbReference type="SMART" id="SM00284">
    <property type="entry name" value="OLF"/>
    <property type="match status" value="1"/>
</dbReference>
<dbReference type="InterPro" id="IPR050605">
    <property type="entry name" value="Olfactomedin-like_domain"/>
</dbReference>
<keyword evidence="6" id="KW-1133">Transmembrane helix</keyword>
<dbReference type="WBParaSite" id="PSAMB.scaffold5749size10956.g27223.t1">
    <property type="protein sequence ID" value="PSAMB.scaffold5749size10956.g27223.t1"/>
    <property type="gene ID" value="PSAMB.scaffold5749size10956.g27223"/>
</dbReference>
<dbReference type="InterPro" id="IPR003112">
    <property type="entry name" value="Olfac-like_dom"/>
</dbReference>
<evidence type="ECO:0000256" key="3">
    <source>
        <dbReference type="ARBA" id="ARBA00022737"/>
    </source>
</evidence>
<evidence type="ECO:0000256" key="2">
    <source>
        <dbReference type="ARBA" id="ARBA00022525"/>
    </source>
</evidence>
<evidence type="ECO:0000313" key="8">
    <source>
        <dbReference type="Proteomes" id="UP000887566"/>
    </source>
</evidence>
<accession>A0A914WYJ5</accession>
<keyword evidence="6" id="KW-0472">Membrane</keyword>
<keyword evidence="3" id="KW-0677">Repeat</keyword>
<dbReference type="PANTHER" id="PTHR23192">
    <property type="entry name" value="OLFACTOMEDIN-RELATED"/>
    <property type="match status" value="1"/>
</dbReference>
<dbReference type="GO" id="GO:0007165">
    <property type="term" value="P:signal transduction"/>
    <property type="evidence" value="ECO:0007669"/>
    <property type="project" value="TreeGrafter"/>
</dbReference>
<dbReference type="AlphaFoldDB" id="A0A914WYJ5"/>
<reference evidence="9" key="1">
    <citation type="submission" date="2022-11" db="UniProtKB">
        <authorList>
            <consortium name="WormBaseParasite"/>
        </authorList>
    </citation>
    <scope>IDENTIFICATION</scope>
</reference>
<sequence length="657" mass="74878">MVSSSQNDVVYRRYVSQIRLLYILQFVYLLVFMVFYAYMYIGVQQLRAENAAHDEQCSLSINSDELWVEVPKNGQNSHASSTSSNDFLSQHEFWIRKDPEGVKVQAKEKSGKKKRKKRMAPRADLADNRLEEWTVVLGEDTIIPRNVFEKSCHRIHEFCAEEGYKLRGYTGLPGVPGEAGLRGPPGKKGPMGDVGPQGLVGEAGEDGKPGRDGRCNCTFPELFVQRVSVPGPPIIQIREKVVPVPVVVVKEVDVTRLVPFEPTPPGFTPPPGWSPGMGRPAYSRLMAKRTTTVPRVRKTTTTEMDDGVNGVEEMDDYGNYIDVNGTYGNGTNMTEATTEHITTEPPTTTPPYTGPPTLGYNRKECLLDAVGIPVLHAESQYGPVGSWMRDSNPYDEELAEKRWVTDDYASPVLYEYLDERHLMNKKQKIKYYVDYLASGTGNIIHNGSYFYHRHGSHFLVRYDLNSTQQQQHYLGAISHLDCARKPDHTFEICNDTERDAWLYGKPHNYVDYAADENGLWVVYTYRENPSLVVSKIETDFFITRTWVIEEANGTQFADTFIMCGILYGLESGTERDTRISFAYDLYNNRSIPLSVPWYNPYRANTMLDYNPVDGRLYFYDDRRLLSVNVRTVDHPTEPPTAAYNETMFTFEYEYEDK</sequence>
<dbReference type="PANTHER" id="PTHR23192:SF83">
    <property type="entry name" value="OLFACTOMEDIN-LIKE DOMAIN-CONTAINING PROTEIN"/>
    <property type="match status" value="1"/>
</dbReference>
<dbReference type="InterPro" id="IPR008160">
    <property type="entry name" value="Collagen"/>
</dbReference>
<feature type="compositionally biased region" description="Basic residues" evidence="5">
    <location>
        <begin position="110"/>
        <end position="120"/>
    </location>
</feature>
<dbReference type="Proteomes" id="UP000887566">
    <property type="component" value="Unplaced"/>
</dbReference>
<evidence type="ECO:0000259" key="7">
    <source>
        <dbReference type="PROSITE" id="PS51132"/>
    </source>
</evidence>
<feature type="region of interest" description="Disordered" evidence="5">
    <location>
        <begin position="103"/>
        <end position="122"/>
    </location>
</feature>
<keyword evidence="8" id="KW-1185">Reference proteome</keyword>
<dbReference type="Pfam" id="PF02191">
    <property type="entry name" value="OLF"/>
    <property type="match status" value="1"/>
</dbReference>
<dbReference type="PROSITE" id="PS51132">
    <property type="entry name" value="OLF"/>
    <property type="match status" value="1"/>
</dbReference>
<comment type="caution">
    <text evidence="4">Lacks conserved residue(s) required for the propagation of feature annotation.</text>
</comment>
<protein>
    <submittedName>
        <fullName evidence="9">Olfactomedin-like domain-containing protein</fullName>
    </submittedName>
</protein>
<feature type="domain" description="Olfactomedin-like" evidence="7">
    <location>
        <begin position="364"/>
        <end position="633"/>
    </location>
</feature>
<evidence type="ECO:0000313" key="9">
    <source>
        <dbReference type="WBParaSite" id="PSAMB.scaffold5749size10956.g27223.t1"/>
    </source>
</evidence>
<evidence type="ECO:0000256" key="6">
    <source>
        <dbReference type="SAM" id="Phobius"/>
    </source>
</evidence>
<feature type="transmembrane region" description="Helical" evidence="6">
    <location>
        <begin position="20"/>
        <end position="41"/>
    </location>
</feature>
<proteinExistence type="predicted"/>
<comment type="subcellular location">
    <subcellularLocation>
        <location evidence="1">Secreted</location>
    </subcellularLocation>
</comment>
<evidence type="ECO:0000256" key="4">
    <source>
        <dbReference type="PROSITE-ProRule" id="PRU00446"/>
    </source>
</evidence>